<dbReference type="InterPro" id="IPR036365">
    <property type="entry name" value="PGBD-like_sf"/>
</dbReference>
<name>A0A1C5ABQ2_9ACTN</name>
<dbReference type="Gene3D" id="1.10.101.10">
    <property type="entry name" value="PGBD-like superfamily/PGBD"/>
    <property type="match status" value="1"/>
</dbReference>
<keyword evidence="4" id="KW-1185">Reference proteome</keyword>
<dbReference type="Proteomes" id="UP000183585">
    <property type="component" value="Unassembled WGS sequence"/>
</dbReference>
<feature type="domain" description="Peptidoglycan binding-like" evidence="2">
    <location>
        <begin position="195"/>
        <end position="233"/>
    </location>
</feature>
<dbReference type="InterPro" id="IPR036366">
    <property type="entry name" value="PGBDSf"/>
</dbReference>
<evidence type="ECO:0000259" key="2">
    <source>
        <dbReference type="Pfam" id="PF01471"/>
    </source>
</evidence>
<accession>A0A1C5ABQ2</accession>
<organism evidence="3 4">
    <name type="scientific">Micromonospora carbonacea</name>
    <dbReference type="NCBI Taxonomy" id="47853"/>
    <lineage>
        <taxon>Bacteria</taxon>
        <taxon>Bacillati</taxon>
        <taxon>Actinomycetota</taxon>
        <taxon>Actinomycetes</taxon>
        <taxon>Micromonosporales</taxon>
        <taxon>Micromonosporaceae</taxon>
        <taxon>Micromonospora</taxon>
    </lineage>
</organism>
<protein>
    <submittedName>
        <fullName evidence="3">Putative peptidoglycan binding domain-containing protein</fullName>
    </submittedName>
</protein>
<evidence type="ECO:0000256" key="1">
    <source>
        <dbReference type="SAM" id="MobiDB-lite"/>
    </source>
</evidence>
<feature type="region of interest" description="Disordered" evidence="1">
    <location>
        <begin position="260"/>
        <end position="297"/>
    </location>
</feature>
<sequence length="314" mass="33425">MVTRAPANLMQVRSLLLTHLDMDPGTARSADLEPNEVGIVADDAHRGGYHCGSDRVVTNDYSVVESSRDKTGLSDYASALDVGWFSVTINGKTHNLRTFSVWLVGECEAGAPDTLWIREVIYSPDGSTVKRWDRLKRRSSGDTSHLSHTHASVFRDVTKAGTDLTPVFRRYLAYIGLTTSTAGGMLMLCEIGDEGQHVKALQVALNYLGFEAGAEDGKYGKGTSAAVLRMRKSVGSSATSGDKYDPWGHVQLQMCMAKRYGGAGQPGPAGPQGPQGPAGPQGPKGDPGPQGPSGQLVLPATFTFTGRVDDNTPS</sequence>
<evidence type="ECO:0000313" key="4">
    <source>
        <dbReference type="Proteomes" id="UP000183585"/>
    </source>
</evidence>
<dbReference type="Pfam" id="PF01471">
    <property type="entry name" value="PG_binding_1"/>
    <property type="match status" value="1"/>
</dbReference>
<dbReference type="AlphaFoldDB" id="A0A1C5ABQ2"/>
<evidence type="ECO:0000313" key="3">
    <source>
        <dbReference type="EMBL" id="SCF42637.1"/>
    </source>
</evidence>
<dbReference type="SUPFAM" id="SSF47090">
    <property type="entry name" value="PGBD-like"/>
    <property type="match status" value="1"/>
</dbReference>
<reference evidence="4" key="1">
    <citation type="submission" date="2016-06" db="EMBL/GenBank/DDBJ databases">
        <authorList>
            <person name="Varghese N."/>
            <person name="Submissions Spin"/>
        </authorList>
    </citation>
    <scope>NUCLEOTIDE SEQUENCE [LARGE SCALE GENOMIC DNA]</scope>
    <source>
        <strain evidence="4">DSM 43168</strain>
    </source>
</reference>
<dbReference type="EMBL" id="FMCT01000012">
    <property type="protein sequence ID" value="SCF42637.1"/>
    <property type="molecule type" value="Genomic_DNA"/>
</dbReference>
<dbReference type="InterPro" id="IPR002477">
    <property type="entry name" value="Peptidoglycan-bd-like"/>
</dbReference>
<proteinExistence type="predicted"/>
<gene>
    <name evidence="3" type="ORF">GA0070563_112107</name>
</gene>